<accession>A0A8S5Q7Z9</accession>
<organism evidence="1">
    <name type="scientific">Siphoviridae sp. ctjOC2</name>
    <dbReference type="NCBI Taxonomy" id="2825632"/>
    <lineage>
        <taxon>Viruses</taxon>
        <taxon>Duplodnaviria</taxon>
        <taxon>Heunggongvirae</taxon>
        <taxon>Uroviricota</taxon>
        <taxon>Caudoviricetes</taxon>
    </lineage>
</organism>
<name>A0A8S5Q7Z9_9CAUD</name>
<evidence type="ECO:0000313" key="1">
    <source>
        <dbReference type="EMBL" id="DAE15463.1"/>
    </source>
</evidence>
<protein>
    <submittedName>
        <fullName evidence="1">Pyocin activator protein PrtN</fullName>
    </submittedName>
</protein>
<reference evidence="1" key="1">
    <citation type="journal article" date="2021" name="Proc. Natl. Acad. Sci. U.S.A.">
        <title>A Catalog of Tens of Thousands of Viruses from Human Metagenomes Reveals Hidden Associations with Chronic Diseases.</title>
        <authorList>
            <person name="Tisza M.J."/>
            <person name="Buck C.B."/>
        </authorList>
    </citation>
    <scope>NUCLEOTIDE SEQUENCE</scope>
    <source>
        <strain evidence="1">CtjOC2</strain>
    </source>
</reference>
<proteinExistence type="predicted"/>
<sequence length="82" mass="9238">MKGSTMIDITLAKDIPHRTTITDNGIEYWTVTAITQHIGVAKATFASYVARGQAPQPAFQLERTRLWDAAEIKRWHASRPTK</sequence>
<dbReference type="EMBL" id="BK015605">
    <property type="protein sequence ID" value="DAE15463.1"/>
    <property type="molecule type" value="Genomic_DNA"/>
</dbReference>